<keyword evidence="7" id="KW-1185">Reference proteome</keyword>
<dbReference type="InterPro" id="IPR036116">
    <property type="entry name" value="FN3_sf"/>
</dbReference>
<keyword evidence="4" id="KW-0732">Signal</keyword>
<dbReference type="Proteomes" id="UP000694501">
    <property type="component" value="Unassembled WGS sequence"/>
</dbReference>
<proteinExistence type="predicted"/>
<name>A0A949JEP8_9ACTN</name>
<dbReference type="EMBL" id="JAELVF020000001">
    <property type="protein sequence ID" value="MBU7598601.1"/>
    <property type="molecule type" value="Genomic_DNA"/>
</dbReference>
<keyword evidence="1" id="KW-0378">Hydrolase</keyword>
<evidence type="ECO:0000256" key="3">
    <source>
        <dbReference type="SAM" id="MobiDB-lite"/>
    </source>
</evidence>
<feature type="compositionally biased region" description="Polar residues" evidence="3">
    <location>
        <begin position="82"/>
        <end position="92"/>
    </location>
</feature>
<feature type="domain" description="Fibronectin type-III" evidence="5">
    <location>
        <begin position="72"/>
        <end position="161"/>
    </location>
</feature>
<dbReference type="SMART" id="SM00060">
    <property type="entry name" value="FN3"/>
    <property type="match status" value="1"/>
</dbReference>
<dbReference type="Pfam" id="PF00041">
    <property type="entry name" value="fn3"/>
    <property type="match status" value="1"/>
</dbReference>
<evidence type="ECO:0000313" key="6">
    <source>
        <dbReference type="EMBL" id="MBU7598601.1"/>
    </source>
</evidence>
<feature type="region of interest" description="Disordered" evidence="3">
    <location>
        <begin position="32"/>
        <end position="100"/>
    </location>
</feature>
<protein>
    <submittedName>
        <fullName evidence="6">Fibronectin type III domain-containing protein</fullName>
    </submittedName>
</protein>
<feature type="compositionally biased region" description="Basic and acidic residues" evidence="3">
    <location>
        <begin position="169"/>
        <end position="181"/>
    </location>
</feature>
<comment type="caution">
    <text evidence="6">The sequence shown here is derived from an EMBL/GenBank/DDBJ whole genome shotgun (WGS) entry which is preliminary data.</text>
</comment>
<feature type="signal peptide" evidence="4">
    <location>
        <begin position="1"/>
        <end position="36"/>
    </location>
</feature>
<dbReference type="GO" id="GO:0000272">
    <property type="term" value="P:polysaccharide catabolic process"/>
    <property type="evidence" value="ECO:0007669"/>
    <property type="project" value="UniProtKB-KW"/>
</dbReference>
<reference evidence="6" key="1">
    <citation type="submission" date="2021-06" db="EMBL/GenBank/DDBJ databases">
        <title>Sequencing of actinobacteria type strains.</title>
        <authorList>
            <person name="Nguyen G.-S."/>
            <person name="Wentzel A."/>
        </authorList>
    </citation>
    <scope>NUCLEOTIDE SEQUENCE</scope>
    <source>
        <strain evidence="6">P38-E01</strain>
    </source>
</reference>
<dbReference type="CDD" id="cd00063">
    <property type="entry name" value="FN3"/>
    <property type="match status" value="1"/>
</dbReference>
<dbReference type="RefSeq" id="WP_211040991.1">
    <property type="nucleotide sequence ID" value="NZ_JAELVF020000001.1"/>
</dbReference>
<keyword evidence="2" id="KW-0119">Carbohydrate metabolism</keyword>
<evidence type="ECO:0000256" key="2">
    <source>
        <dbReference type="ARBA" id="ARBA00023326"/>
    </source>
</evidence>
<keyword evidence="2" id="KW-0624">Polysaccharide degradation</keyword>
<organism evidence="6 7">
    <name type="scientific">Streptomyces tardus</name>
    <dbReference type="NCBI Taxonomy" id="2780544"/>
    <lineage>
        <taxon>Bacteria</taxon>
        <taxon>Bacillati</taxon>
        <taxon>Actinomycetota</taxon>
        <taxon>Actinomycetes</taxon>
        <taxon>Kitasatosporales</taxon>
        <taxon>Streptomycetaceae</taxon>
        <taxon>Streptomyces</taxon>
    </lineage>
</organism>
<dbReference type="InterPro" id="IPR003961">
    <property type="entry name" value="FN3_dom"/>
</dbReference>
<sequence>MARRSPMTHSVRAARTAVALAAAALLAGTAFTPAQPAPTLPDTPRAAAPAPDGTASERAAAPDRPAAPGLTAPDELRVEATGPTTARLSWQPPSDHDGVNGYVVFQQGTSTPIAEVEADTLSADVGSLEPGISYTFTVHSVDDEGRVSPVPRRVELVMPPRPEVELPDTDAHRPTPGSDRD</sequence>
<feature type="chain" id="PRO_5038131108" evidence="4">
    <location>
        <begin position="37"/>
        <end position="181"/>
    </location>
</feature>
<dbReference type="GO" id="GO:0016798">
    <property type="term" value="F:hydrolase activity, acting on glycosyl bonds"/>
    <property type="evidence" value="ECO:0007669"/>
    <property type="project" value="UniProtKB-KW"/>
</dbReference>
<dbReference type="SUPFAM" id="SSF49265">
    <property type="entry name" value="Fibronectin type III"/>
    <property type="match status" value="1"/>
</dbReference>
<evidence type="ECO:0000256" key="4">
    <source>
        <dbReference type="SAM" id="SignalP"/>
    </source>
</evidence>
<accession>A0A949JEP8</accession>
<feature type="compositionally biased region" description="Low complexity" evidence="3">
    <location>
        <begin position="42"/>
        <end position="68"/>
    </location>
</feature>
<gene>
    <name evidence="6" type="ORF">JGS22_013500</name>
</gene>
<dbReference type="Gene3D" id="2.60.40.10">
    <property type="entry name" value="Immunoglobulins"/>
    <property type="match status" value="1"/>
</dbReference>
<dbReference type="InterPro" id="IPR013783">
    <property type="entry name" value="Ig-like_fold"/>
</dbReference>
<feature type="region of interest" description="Disordered" evidence="3">
    <location>
        <begin position="159"/>
        <end position="181"/>
    </location>
</feature>
<dbReference type="AlphaFoldDB" id="A0A949JEP8"/>
<dbReference type="PROSITE" id="PS50853">
    <property type="entry name" value="FN3"/>
    <property type="match status" value="1"/>
</dbReference>
<keyword evidence="1" id="KW-0326">Glycosidase</keyword>
<evidence type="ECO:0000259" key="5">
    <source>
        <dbReference type="PROSITE" id="PS50853"/>
    </source>
</evidence>
<evidence type="ECO:0000256" key="1">
    <source>
        <dbReference type="ARBA" id="ARBA00023295"/>
    </source>
</evidence>
<evidence type="ECO:0000313" key="7">
    <source>
        <dbReference type="Proteomes" id="UP000694501"/>
    </source>
</evidence>